<name>A0A1S0UBS8_LOALO</name>
<proteinExistence type="predicted"/>
<evidence type="ECO:0000313" key="1">
    <source>
        <dbReference type="EMBL" id="EFO28171.1"/>
    </source>
</evidence>
<dbReference type="CTD" id="9937672"/>
<protein>
    <submittedName>
        <fullName evidence="1">Uncharacterized protein</fullName>
    </submittedName>
</protein>
<dbReference type="KEGG" id="loa:LOAG_00304"/>
<dbReference type="EMBL" id="JH712236">
    <property type="protein sequence ID" value="EFO28171.1"/>
    <property type="molecule type" value="Genomic_DNA"/>
</dbReference>
<organism evidence="1">
    <name type="scientific">Loa loa</name>
    <name type="common">Eye worm</name>
    <name type="synonym">Filaria loa</name>
    <dbReference type="NCBI Taxonomy" id="7209"/>
    <lineage>
        <taxon>Eukaryota</taxon>
        <taxon>Metazoa</taxon>
        <taxon>Ecdysozoa</taxon>
        <taxon>Nematoda</taxon>
        <taxon>Chromadorea</taxon>
        <taxon>Rhabditida</taxon>
        <taxon>Spirurina</taxon>
        <taxon>Spiruromorpha</taxon>
        <taxon>Filarioidea</taxon>
        <taxon>Onchocercidae</taxon>
        <taxon>Loa</taxon>
    </lineage>
</organism>
<dbReference type="RefSeq" id="XP_003135892.1">
    <property type="nucleotide sequence ID" value="XM_003135844.1"/>
</dbReference>
<accession>A0A1S0UBS8</accession>
<dbReference type="GeneID" id="9937672"/>
<dbReference type="InParanoid" id="A0A1S0UBS8"/>
<reference evidence="1" key="1">
    <citation type="submission" date="2012-04" db="EMBL/GenBank/DDBJ databases">
        <title>The Genome Sequence of Loa loa.</title>
        <authorList>
            <consortium name="The Broad Institute Genome Sequencing Platform"/>
            <consortium name="Broad Institute Genome Sequencing Center for Infectious Disease"/>
            <person name="Nutman T.B."/>
            <person name="Fink D.L."/>
            <person name="Russ C."/>
            <person name="Young S."/>
            <person name="Zeng Q."/>
            <person name="Gargeya S."/>
            <person name="Alvarado L."/>
            <person name="Berlin A."/>
            <person name="Chapman S.B."/>
            <person name="Chen Z."/>
            <person name="Freedman E."/>
            <person name="Gellesch M."/>
            <person name="Goldberg J."/>
            <person name="Griggs A."/>
            <person name="Gujja S."/>
            <person name="Heilman E.R."/>
            <person name="Heiman D."/>
            <person name="Howarth C."/>
            <person name="Mehta T."/>
            <person name="Neiman D."/>
            <person name="Pearson M."/>
            <person name="Roberts A."/>
            <person name="Saif S."/>
            <person name="Shea T."/>
            <person name="Shenoy N."/>
            <person name="Sisk P."/>
            <person name="Stolte C."/>
            <person name="Sykes S."/>
            <person name="White J."/>
            <person name="Yandava C."/>
            <person name="Haas B."/>
            <person name="Henn M.R."/>
            <person name="Nusbaum C."/>
            <person name="Birren B."/>
        </authorList>
    </citation>
    <scope>NUCLEOTIDE SEQUENCE [LARGE SCALE GENOMIC DNA]</scope>
</reference>
<sequence length="221" mass="24982">MECVITQQVPGRNESLRNKLKQSDQTTLPKKVVSLNPSFSTDTPLSHEKSLRGFMKLRGTQAMACSGRMKTALKSMVHGAGYIHQSGKRKTEMTFQELDSWLKTPLSPKLKICRQFIPIALSPYSFVETTTQMNDGRYCKEELKNNNLQKAMRNSFQELLTKKRTARQADLAKQISFSDLAIPRLSNSAYYTTTSEKPKLDIARTMGKTLKAMKHAKTGKD</sequence>
<gene>
    <name evidence="1" type="ORF">LOAG_00304</name>
</gene>
<dbReference type="AlphaFoldDB" id="A0A1S0UBS8"/>